<dbReference type="EMBL" id="JBHSXL010000002">
    <property type="protein sequence ID" value="MFC6891526.1"/>
    <property type="molecule type" value="Genomic_DNA"/>
</dbReference>
<reference evidence="2 3" key="1">
    <citation type="journal article" date="2019" name="Int. J. Syst. Evol. Microbiol.">
        <title>The Global Catalogue of Microorganisms (GCM) 10K type strain sequencing project: providing services to taxonomists for standard genome sequencing and annotation.</title>
        <authorList>
            <consortium name="The Broad Institute Genomics Platform"/>
            <consortium name="The Broad Institute Genome Sequencing Center for Infectious Disease"/>
            <person name="Wu L."/>
            <person name="Ma J."/>
        </authorList>
    </citation>
    <scope>NUCLEOTIDE SEQUENCE [LARGE SCALE GENOMIC DNA]</scope>
    <source>
        <strain evidence="2 3">SKJ47</strain>
    </source>
</reference>
<name>A0ABD5UQ74_9EURY</name>
<evidence type="ECO:0000313" key="3">
    <source>
        <dbReference type="Proteomes" id="UP001596296"/>
    </source>
</evidence>
<keyword evidence="3" id="KW-1185">Reference proteome</keyword>
<feature type="domain" description="FRG" evidence="1">
    <location>
        <begin position="46"/>
        <end position="164"/>
    </location>
</feature>
<protein>
    <submittedName>
        <fullName evidence="2">FRG domain-containing protein</fullName>
    </submittedName>
</protein>
<dbReference type="InterPro" id="IPR014966">
    <property type="entry name" value="FRG-dom"/>
</dbReference>
<organism evidence="2 3">
    <name type="scientific">Halopenitus salinus</name>
    <dbReference type="NCBI Taxonomy" id="1198295"/>
    <lineage>
        <taxon>Archaea</taxon>
        <taxon>Methanobacteriati</taxon>
        <taxon>Methanobacteriota</taxon>
        <taxon>Stenosarchaea group</taxon>
        <taxon>Halobacteria</taxon>
        <taxon>Halobacteriales</taxon>
        <taxon>Haloferacaceae</taxon>
        <taxon>Halopenitus</taxon>
    </lineage>
</organism>
<dbReference type="Pfam" id="PF08867">
    <property type="entry name" value="FRG"/>
    <property type="match status" value="1"/>
</dbReference>
<dbReference type="RefSeq" id="WP_379739879.1">
    <property type="nucleotide sequence ID" value="NZ_JBHSVN010000002.1"/>
</dbReference>
<dbReference type="AlphaFoldDB" id="A0ABD5UQ74"/>
<sequence length="389" mass="44802">MSDKDVQRAVEINELISEGIRYDRPNVFEDAYHAGLSIATSHHKSEDINDYYRGERLDGRALRPSLYHGVDYLDPEPSDRELIEERLHTLRRFIDRLKENHDLPSETYTDADLVAIAQHYRWELSDDAPDVRTWLLDVTSNPFTALLFGTYSEKKSCGETGVVYHFNLDWLDQELSSDAGFRPVVPAGIPRTVRQEGTFLEMHPEFLNQFVGDRIRFKQHPCLVFEDPYLGITASRVFPEQDRIRQSLETERLGPSIRISDIKDLEFEAVDEPPMSDVVPPFDLFLDPASTYERLVEQIYADTRRDPSELDEAAKDGLHYIGRFHGFLQREFPEERATLATSINRLQDAVGAFDPGQEDSVESALREGYENKLGDHVDFTALIETFEKR</sequence>
<evidence type="ECO:0000313" key="2">
    <source>
        <dbReference type="EMBL" id="MFC6891526.1"/>
    </source>
</evidence>
<evidence type="ECO:0000259" key="1">
    <source>
        <dbReference type="SMART" id="SM00901"/>
    </source>
</evidence>
<proteinExistence type="predicted"/>
<dbReference type="Proteomes" id="UP001596296">
    <property type="component" value="Unassembled WGS sequence"/>
</dbReference>
<gene>
    <name evidence="2" type="ORF">ACFQE9_02670</name>
</gene>
<dbReference type="SMART" id="SM00901">
    <property type="entry name" value="FRG"/>
    <property type="match status" value="1"/>
</dbReference>
<comment type="caution">
    <text evidence="2">The sequence shown here is derived from an EMBL/GenBank/DDBJ whole genome shotgun (WGS) entry which is preliminary data.</text>
</comment>
<accession>A0ABD5UQ74</accession>